<proteinExistence type="predicted"/>
<evidence type="ECO:0000313" key="1">
    <source>
        <dbReference type="EMBL" id="MBU9697469.1"/>
    </source>
</evidence>
<dbReference type="RefSeq" id="WP_161761521.1">
    <property type="nucleotide sequence ID" value="NZ_JAAATX020000004.1"/>
</dbReference>
<accession>A0ABS6J3L3</accession>
<dbReference type="Pfam" id="PF04134">
    <property type="entry name" value="DCC1-like"/>
    <property type="match status" value="1"/>
</dbReference>
<keyword evidence="2" id="KW-1185">Reference proteome</keyword>
<gene>
    <name evidence="1" type="ORF">GU927_006370</name>
</gene>
<dbReference type="InterPro" id="IPR007263">
    <property type="entry name" value="DCC1-like"/>
</dbReference>
<dbReference type="EMBL" id="JAAATX020000004">
    <property type="protein sequence ID" value="MBU9697469.1"/>
    <property type="molecule type" value="Genomic_DNA"/>
</dbReference>
<organism evidence="1 2">
    <name type="scientific">Paragemmobacter amnigenus</name>
    <dbReference type="NCBI Taxonomy" id="2852097"/>
    <lineage>
        <taxon>Bacteria</taxon>
        <taxon>Pseudomonadati</taxon>
        <taxon>Pseudomonadota</taxon>
        <taxon>Alphaproteobacteria</taxon>
        <taxon>Rhodobacterales</taxon>
        <taxon>Paracoccaceae</taxon>
        <taxon>Paragemmobacter</taxon>
    </lineage>
</organism>
<dbReference type="Proteomes" id="UP000731907">
    <property type="component" value="Unassembled WGS sequence"/>
</dbReference>
<evidence type="ECO:0000313" key="2">
    <source>
        <dbReference type="Proteomes" id="UP000731907"/>
    </source>
</evidence>
<sequence length="125" mass="14428">MTDKDTRILYNDTCPLCRFEIDHYRAAATRDSAPLRFDPLKDAALWGLTEDQAARRLHVMQDGRLLSGLAAFRAIWATLPRWRWLARVTGWPVIRPVVTVLYDRIAAPLLYCAHLRRQARRKGGI</sequence>
<reference evidence="1 2" key="1">
    <citation type="submission" date="2021-06" db="EMBL/GenBank/DDBJ databases">
        <title>Rhodobacteraceae bacterium strain HSP-20.</title>
        <authorList>
            <person name="Chen W.-M."/>
        </authorList>
    </citation>
    <scope>NUCLEOTIDE SEQUENCE [LARGE SCALE GENOMIC DNA]</scope>
    <source>
        <strain evidence="1 2">HSP-20</strain>
    </source>
</reference>
<name>A0ABS6J3L3_9RHOB</name>
<comment type="caution">
    <text evidence="1">The sequence shown here is derived from an EMBL/GenBank/DDBJ whole genome shotgun (WGS) entry which is preliminary data.</text>
</comment>
<protein>
    <submittedName>
        <fullName evidence="1">DUF393 domain-containing protein</fullName>
    </submittedName>
</protein>